<feature type="domain" description="Helicase ATP-binding" evidence="11">
    <location>
        <begin position="306"/>
        <end position="486"/>
    </location>
</feature>
<dbReference type="KEGG" id="nei:BG910_10260"/>
<dbReference type="GO" id="GO:0043590">
    <property type="term" value="C:bacterial nucleoid"/>
    <property type="evidence" value="ECO:0007669"/>
    <property type="project" value="TreeGrafter"/>
</dbReference>
<keyword evidence="5 10" id="KW-0067">ATP-binding</keyword>
<dbReference type="RefSeq" id="WP_089036751.1">
    <property type="nucleotide sequence ID" value="NZ_CP022278.1"/>
</dbReference>
<keyword evidence="4 10" id="KW-0347">Helicase</keyword>
<dbReference type="InterPro" id="IPR001650">
    <property type="entry name" value="Helicase_C-like"/>
</dbReference>
<dbReference type="EMBL" id="CP022278">
    <property type="protein sequence ID" value="ASK28059.1"/>
    <property type="molecule type" value="Genomic_DNA"/>
</dbReference>
<comment type="catalytic activity">
    <reaction evidence="8">
        <text>Couples ATP hydrolysis with the unwinding of duplex DNA by translocating in the 3'-5' direction.</text>
        <dbReference type="EC" id="5.6.2.4"/>
    </reaction>
</comment>
<dbReference type="SUPFAM" id="SSF52540">
    <property type="entry name" value="P-loop containing nucleoside triphosphate hydrolases"/>
    <property type="match status" value="2"/>
</dbReference>
<evidence type="ECO:0000256" key="7">
    <source>
        <dbReference type="ARBA" id="ARBA00023235"/>
    </source>
</evidence>
<dbReference type="NCBIfam" id="TIGR00614">
    <property type="entry name" value="recQ_fam"/>
    <property type="match status" value="1"/>
</dbReference>
<dbReference type="SMART" id="SM00490">
    <property type="entry name" value="HELICc"/>
    <property type="match status" value="1"/>
</dbReference>
<keyword evidence="7" id="KW-0413">Isomerase</keyword>
<keyword evidence="15" id="KW-1185">Reference proteome</keyword>
<keyword evidence="6" id="KW-0238">DNA-binding</keyword>
<evidence type="ECO:0000313" key="14">
    <source>
        <dbReference type="EMBL" id="ASK28059.1"/>
    </source>
</evidence>
<feature type="domain" description="Helicase C-terminal" evidence="12">
    <location>
        <begin position="512"/>
        <end position="662"/>
    </location>
</feature>
<evidence type="ECO:0000256" key="4">
    <source>
        <dbReference type="ARBA" id="ARBA00022806"/>
    </source>
</evidence>
<dbReference type="GO" id="GO:0003677">
    <property type="term" value="F:DNA binding"/>
    <property type="evidence" value="ECO:0007669"/>
    <property type="project" value="UniProtKB-KW"/>
</dbReference>
<evidence type="ECO:0000256" key="1">
    <source>
        <dbReference type="ARBA" id="ARBA00005446"/>
    </source>
</evidence>
<keyword evidence="2 10" id="KW-0547">Nucleotide-binding</keyword>
<dbReference type="GO" id="GO:0005737">
    <property type="term" value="C:cytoplasm"/>
    <property type="evidence" value="ECO:0007669"/>
    <property type="project" value="TreeGrafter"/>
</dbReference>
<accession>A0A220S3H7</accession>
<evidence type="ECO:0000259" key="12">
    <source>
        <dbReference type="PROSITE" id="PS51194"/>
    </source>
</evidence>
<comment type="similarity">
    <text evidence="1">Belongs to the helicase family. RecQ subfamily.</text>
</comment>
<dbReference type="InterPro" id="IPR012337">
    <property type="entry name" value="RNaseH-like_sf"/>
</dbReference>
<dbReference type="Gene3D" id="3.30.420.10">
    <property type="entry name" value="Ribonuclease H-like superfamily/Ribonuclease H"/>
    <property type="match status" value="1"/>
</dbReference>
<dbReference type="GO" id="GO:0030894">
    <property type="term" value="C:replisome"/>
    <property type="evidence" value="ECO:0007669"/>
    <property type="project" value="TreeGrafter"/>
</dbReference>
<evidence type="ECO:0000256" key="9">
    <source>
        <dbReference type="ARBA" id="ARBA00034808"/>
    </source>
</evidence>
<evidence type="ECO:0000256" key="10">
    <source>
        <dbReference type="PROSITE-ProRule" id="PRU00560"/>
    </source>
</evidence>
<dbReference type="SUPFAM" id="SSF53098">
    <property type="entry name" value="Ribonuclease H-like"/>
    <property type="match status" value="1"/>
</dbReference>
<dbReference type="InterPro" id="IPR014017">
    <property type="entry name" value="DNA_helicase_UvrD-like_C"/>
</dbReference>
<evidence type="ECO:0000313" key="15">
    <source>
        <dbReference type="Proteomes" id="UP000198238"/>
    </source>
</evidence>
<dbReference type="InterPro" id="IPR036397">
    <property type="entry name" value="RNaseH_sf"/>
</dbReference>
<evidence type="ECO:0000259" key="13">
    <source>
        <dbReference type="PROSITE" id="PS51198"/>
    </source>
</evidence>
<evidence type="ECO:0000259" key="11">
    <source>
        <dbReference type="PROSITE" id="PS51192"/>
    </source>
</evidence>
<dbReference type="InterPro" id="IPR004589">
    <property type="entry name" value="DNA_helicase_ATP-dep_RecQ"/>
</dbReference>
<evidence type="ECO:0000256" key="6">
    <source>
        <dbReference type="ARBA" id="ARBA00023125"/>
    </source>
</evidence>
<protein>
    <recommendedName>
        <fullName evidence="9">DNA 3'-5' helicase</fullName>
        <ecNumber evidence="9">5.6.2.4</ecNumber>
    </recommendedName>
</protein>
<dbReference type="PROSITE" id="PS51194">
    <property type="entry name" value="HELICASE_CTER"/>
    <property type="match status" value="1"/>
</dbReference>
<dbReference type="GO" id="GO:0006310">
    <property type="term" value="P:DNA recombination"/>
    <property type="evidence" value="ECO:0007669"/>
    <property type="project" value="InterPro"/>
</dbReference>
<dbReference type="GO" id="GO:0009378">
    <property type="term" value="F:four-way junction helicase activity"/>
    <property type="evidence" value="ECO:0007669"/>
    <property type="project" value="TreeGrafter"/>
</dbReference>
<dbReference type="PROSITE" id="PS51192">
    <property type="entry name" value="HELICASE_ATP_BIND_1"/>
    <property type="match status" value="1"/>
</dbReference>
<dbReference type="Pfam" id="PF13361">
    <property type="entry name" value="UvrD_C"/>
    <property type="match status" value="2"/>
</dbReference>
<dbReference type="EC" id="5.6.2.4" evidence="9"/>
<evidence type="ECO:0000256" key="5">
    <source>
        <dbReference type="ARBA" id="ARBA00022840"/>
    </source>
</evidence>
<dbReference type="GO" id="GO:0005524">
    <property type="term" value="F:ATP binding"/>
    <property type="evidence" value="ECO:0007669"/>
    <property type="project" value="UniProtKB-UniRule"/>
</dbReference>
<dbReference type="CDD" id="cd17932">
    <property type="entry name" value="DEXQc_UvrD"/>
    <property type="match status" value="1"/>
</dbReference>
<evidence type="ECO:0000256" key="2">
    <source>
        <dbReference type="ARBA" id="ARBA00022741"/>
    </source>
</evidence>
<evidence type="ECO:0000256" key="8">
    <source>
        <dbReference type="ARBA" id="ARBA00034617"/>
    </source>
</evidence>
<dbReference type="InterPro" id="IPR011545">
    <property type="entry name" value="DEAD/DEAH_box_helicase_dom"/>
</dbReference>
<organism evidence="14 15">
    <name type="scientific">Neisseria chenwenguii</name>
    <dbReference type="NCBI Taxonomy" id="1853278"/>
    <lineage>
        <taxon>Bacteria</taxon>
        <taxon>Pseudomonadati</taxon>
        <taxon>Pseudomonadota</taxon>
        <taxon>Betaproteobacteria</taxon>
        <taxon>Neisseriales</taxon>
        <taxon>Neisseriaceae</taxon>
        <taxon>Neisseria</taxon>
    </lineage>
</organism>
<dbReference type="Gene3D" id="3.40.50.300">
    <property type="entry name" value="P-loop containing nucleotide triphosphate hydrolases"/>
    <property type="match status" value="5"/>
</dbReference>
<dbReference type="SMART" id="SM00487">
    <property type="entry name" value="DEXDc"/>
    <property type="match status" value="1"/>
</dbReference>
<keyword evidence="3 10" id="KW-0378">Hydrolase</keyword>
<dbReference type="Proteomes" id="UP000198238">
    <property type="component" value="Chromosome"/>
</dbReference>
<reference evidence="14 15" key="1">
    <citation type="submission" date="2017-06" db="EMBL/GenBank/DDBJ databases">
        <title>Neisseria chenwenguii sp. nov., isolated from the intestinal contents of Tibetan Plateau Pika in Yushu, Qinghai Province, China.</title>
        <authorList>
            <person name="Zhang G."/>
        </authorList>
    </citation>
    <scope>NUCLEOTIDE SEQUENCE [LARGE SCALE GENOMIC DNA]</scope>
    <source>
        <strain evidence="14 15">10023</strain>
    </source>
</reference>
<dbReference type="InterPro" id="IPR014016">
    <property type="entry name" value="UvrD-like_ATP-bd"/>
</dbReference>
<feature type="domain" description="UvrD-like helicase ATP-binding" evidence="13">
    <location>
        <begin position="1103"/>
        <end position="1321"/>
    </location>
</feature>
<gene>
    <name evidence="14" type="ORF">BG910_10260</name>
</gene>
<dbReference type="Pfam" id="PF13245">
    <property type="entry name" value="AAA_19"/>
    <property type="match status" value="1"/>
</dbReference>
<proteinExistence type="inferred from homology"/>
<evidence type="ECO:0000256" key="3">
    <source>
        <dbReference type="ARBA" id="ARBA00022801"/>
    </source>
</evidence>
<feature type="binding site" evidence="10">
    <location>
        <begin position="1124"/>
        <end position="1131"/>
    </location>
    <ligand>
        <name>ATP</name>
        <dbReference type="ChEBI" id="CHEBI:30616"/>
    </ligand>
</feature>
<dbReference type="InterPro" id="IPR027417">
    <property type="entry name" value="P-loop_NTPase"/>
</dbReference>
<sequence>MKPAVLIVDLEVNPQTGTVFKLGAYRPDLDQGFESGLLRSHRDFQTALNAIGHLTDGAEYLMGHNILAHDLRYLTEAAPELPWLALTVIDTLRLSPLAFPQNPYHRLIKNHKIVSSAANSPEADCRAAWRLFQDQCAAFGRLRMEKPDVFAVYCGLYGALPYALSDGLMVLPRLPSEKTDPKTLIPKIWDMVHDDAEQGRLKVCRTRFKKLMQEDVYQTALHPALAYALSWLTVSGGNSVLAPWVRHQFPDTARLIDEMRDRDCGDAQCRYCADTLNPRAQLARYFPGMDGFRAVKGFEGGQEAVVKAGMNGGHVLAVLPTGGGKSLCYQLPALNRYHRNGGLTIVVSPLQSLMKDQADGLKKRGVSCAAALNGMLSVTERADVLDKISLGDIGILFVAPEQFRNAGFIKAISQRQINGWVFDEAHCLSKWGHDFRPDYLYAAKFIKNHYAKHPDLAPAPISCFTATAKPDVLQEITGHFREELGIEFKQFIGDNRRENLSYEVLEVSDGLKNERIHALLSRELAYQTGGAVVFVARRKSAEAYADFLKQKGWACAHFHAGLEPNEKAEVQEHFINGNLRVIVATNAFGMGVDKPDVRLVIHAEITGSLENYLQEAGRAGRDQKDARCVLLFDREDVDTQFGISRRSQLELRDLKTVWKKLGFLNAKIRAADGETDPALVITGSEILRDSEDFMSFDRDDRQSDTKVKTALAWLERSGLLERTENQTKIFPARSGRLNLEQALAKIEKAGLGERKKALFQNIVETVYAAKDDEILSTDELADSTGCSFAELRGFLKDLEELGILDNDTRLTVNLRTDHLRPSEKQLAQNAVCEEALWKLLKEEIPDADRGIWQNLSLTAVCRRLAGTAPDKVPADWKTLVYALADDKAADREQSGGNLEIRDAGNDVLRLRFKYGSGTWEQILNDAAQRRNVCAVILAHLVEKAGGVRNKDVQVETGFKNLTALIAADLALAAQIPEKRREILIRQSLLFMHKLKIIRLNHGMTILRHAMTVRLNPAALAEKRQYVQADFQPLKVFYGGKKFQIHVMQEYALRALKSLETGLTLVHDYFNSSEKDFKNKWFKGRFPELEEEVSGGTLKKITDGLNAQQKAVVTDKSGRNRLVLAGPGSGKTRVIVHRAAYLLRVQHADPASVIILAFNRLAAQEIKRRLFALVGRQAAAVTVLTYDGMAMRILGVRFEDIRKDDGSDGENRFKQWCRQAARLLSDGLGADGEDSARDRILAGFRYILVDEYQDITAEHYALVSALAGRRADEDDKLTILAVGDDDQNIYSFNGTSNEYIHRFRADYGVETPDYLTLNYRSTQHIVSAANRLIGGMESRLKTLHPIAVNPERQAEANGGRWAEIDRERQGRVRIIRLNPSACRANVQAQAVIAEIARLRQIEDIPFRDIAVLSRENAALKPLQAWCERDGIPYFLAKDRENGIRLRQTREFVRLADEICRHNKERTTAEFTALLNRQDVCATWRDFLKLMSADFAREYPMPSENQAEARRHPAAFLKNWLYDYVGNRSENRSDGLFLGTAHSAKGLEFKHVFILDDQWAKYWHGDTDAERRLYYVAMTRAVETLTLIGQTPHHRFIETMPSESETVTQQFAPLAALDTEYRVLTPEELDLGFAVRCPADRPPTRQTVMPRLLALSRLKTDDPLQWRRLEDGRYEFLSDGIPVARTSRKARLPELSDGCRASAAAFFVRYRAQEDETFAARYPAEVEKWTVVMPRLVIHADKDANGK</sequence>
<dbReference type="GO" id="GO:0043138">
    <property type="term" value="F:3'-5' DNA helicase activity"/>
    <property type="evidence" value="ECO:0007669"/>
    <property type="project" value="UniProtKB-EC"/>
</dbReference>
<dbReference type="PROSITE" id="PS51198">
    <property type="entry name" value="UVRD_HELICASE_ATP_BIND"/>
    <property type="match status" value="1"/>
</dbReference>
<dbReference type="Pfam" id="PF00270">
    <property type="entry name" value="DEAD"/>
    <property type="match status" value="1"/>
</dbReference>
<dbReference type="GO" id="GO:0006281">
    <property type="term" value="P:DNA repair"/>
    <property type="evidence" value="ECO:0007669"/>
    <property type="project" value="TreeGrafter"/>
</dbReference>
<dbReference type="InterPro" id="IPR014001">
    <property type="entry name" value="Helicase_ATP-bd"/>
</dbReference>
<dbReference type="PANTHER" id="PTHR13710:SF105">
    <property type="entry name" value="ATP-DEPENDENT DNA HELICASE Q1"/>
    <property type="match status" value="1"/>
</dbReference>
<name>A0A220S3H7_9NEIS</name>
<dbReference type="Pfam" id="PF00271">
    <property type="entry name" value="Helicase_C"/>
    <property type="match status" value="1"/>
</dbReference>
<dbReference type="GO" id="GO:0016787">
    <property type="term" value="F:hydrolase activity"/>
    <property type="evidence" value="ECO:0007669"/>
    <property type="project" value="UniProtKB-UniRule"/>
</dbReference>
<dbReference type="PANTHER" id="PTHR13710">
    <property type="entry name" value="DNA HELICASE RECQ FAMILY MEMBER"/>
    <property type="match status" value="1"/>
</dbReference>